<organism evidence="6 7">
    <name type="scientific">Streptomyces albireticuli</name>
    <dbReference type="NCBI Taxonomy" id="1940"/>
    <lineage>
        <taxon>Bacteria</taxon>
        <taxon>Bacillati</taxon>
        <taxon>Actinomycetota</taxon>
        <taxon>Actinomycetes</taxon>
        <taxon>Kitasatosporales</taxon>
        <taxon>Streptomycetaceae</taxon>
        <taxon>Streptomyces</taxon>
    </lineage>
</organism>
<dbReference type="GO" id="GO:0016887">
    <property type="term" value="F:ATP hydrolysis activity"/>
    <property type="evidence" value="ECO:0007669"/>
    <property type="project" value="InterPro"/>
</dbReference>
<gene>
    <name evidence="6" type="ORF">SMD11_1516</name>
</gene>
<proteinExistence type="predicted"/>
<dbReference type="PANTHER" id="PTHR42939:SF1">
    <property type="entry name" value="ABC TRANSPORTER ATP-BINDING PROTEIN ALBC-RELATED"/>
    <property type="match status" value="1"/>
</dbReference>
<keyword evidence="3" id="KW-0067">ATP-binding</keyword>
<name>A0A1Z2KYP7_9ACTN</name>
<evidence type="ECO:0000256" key="2">
    <source>
        <dbReference type="ARBA" id="ARBA00022741"/>
    </source>
</evidence>
<sequence>MLRDIDLDLPRGALLRVEGANGSGKSTLLRLLAGIDTPTAGRITGRPRTAYVPERFPAALPFTAGGYLTHLGRVHGLGRAAAARGAEEWLERFGAGRHARTPLSELSKGTSQKVAVAQALLADPELLVLDEAWTGLDQASRALLDEAVTGRVAAGGTVVFVDHDPRRLAAPVRGAADAVHRVAGGRLTTERGAGAVAVSGQDGPGASGDAGPCVLADAEPRATGDADPRVLVEAEGPAGAPLPRDLPGDPAPVPVGPPAPPGTVRLTVAAAHSDALLRALLAARPAWHIRAVTPAGPRPSAPPADPRPS</sequence>
<dbReference type="InterPro" id="IPR051782">
    <property type="entry name" value="ABC_Transporter_VariousFunc"/>
</dbReference>
<feature type="compositionally biased region" description="Pro residues" evidence="4">
    <location>
        <begin position="249"/>
        <end position="259"/>
    </location>
</feature>
<dbReference type="PROSITE" id="PS50893">
    <property type="entry name" value="ABC_TRANSPORTER_2"/>
    <property type="match status" value="1"/>
</dbReference>
<dbReference type="EMBL" id="CP021744">
    <property type="protein sequence ID" value="ARZ67177.1"/>
    <property type="molecule type" value="Genomic_DNA"/>
</dbReference>
<dbReference type="SUPFAM" id="SSF52540">
    <property type="entry name" value="P-loop containing nucleoside triphosphate hydrolases"/>
    <property type="match status" value="1"/>
</dbReference>
<dbReference type="InterPro" id="IPR003593">
    <property type="entry name" value="AAA+_ATPase"/>
</dbReference>
<dbReference type="Proteomes" id="UP000195755">
    <property type="component" value="Chromosome"/>
</dbReference>
<evidence type="ECO:0000313" key="7">
    <source>
        <dbReference type="Proteomes" id="UP000195755"/>
    </source>
</evidence>
<dbReference type="SMART" id="SM00382">
    <property type="entry name" value="AAA"/>
    <property type="match status" value="1"/>
</dbReference>
<protein>
    <recommendedName>
        <fullName evidence="5">ABC transporter domain-containing protein</fullName>
    </recommendedName>
</protein>
<evidence type="ECO:0000256" key="1">
    <source>
        <dbReference type="ARBA" id="ARBA00022448"/>
    </source>
</evidence>
<dbReference type="InterPro" id="IPR027417">
    <property type="entry name" value="P-loop_NTPase"/>
</dbReference>
<evidence type="ECO:0000256" key="4">
    <source>
        <dbReference type="SAM" id="MobiDB-lite"/>
    </source>
</evidence>
<dbReference type="KEGG" id="salj:SMD11_1516"/>
<evidence type="ECO:0000259" key="5">
    <source>
        <dbReference type="PROSITE" id="PS50893"/>
    </source>
</evidence>
<feature type="domain" description="ABC transporter" evidence="5">
    <location>
        <begin position="1"/>
        <end position="209"/>
    </location>
</feature>
<feature type="region of interest" description="Disordered" evidence="4">
    <location>
        <begin position="236"/>
        <end position="259"/>
    </location>
</feature>
<reference evidence="6 7" key="1">
    <citation type="submission" date="2017-06" db="EMBL/GenBank/DDBJ databases">
        <title>Streptomyces albireticuli Genome sequencing and assembly.</title>
        <authorList>
            <person name="Wang Y."/>
            <person name="Du B."/>
            <person name="Ding Y."/>
            <person name="Liu H."/>
            <person name="Hou Q."/>
            <person name="Liu K."/>
            <person name="Yao L."/>
            <person name="Wang C."/>
        </authorList>
    </citation>
    <scope>NUCLEOTIDE SEQUENCE [LARGE SCALE GENOMIC DNA]</scope>
    <source>
        <strain evidence="6 7">MDJK11</strain>
    </source>
</reference>
<dbReference type="GO" id="GO:0005524">
    <property type="term" value="F:ATP binding"/>
    <property type="evidence" value="ECO:0007669"/>
    <property type="project" value="UniProtKB-KW"/>
</dbReference>
<evidence type="ECO:0000256" key="3">
    <source>
        <dbReference type="ARBA" id="ARBA00022840"/>
    </source>
</evidence>
<keyword evidence="1" id="KW-0813">Transport</keyword>
<dbReference type="Gene3D" id="3.40.50.300">
    <property type="entry name" value="P-loop containing nucleotide triphosphate hydrolases"/>
    <property type="match status" value="1"/>
</dbReference>
<evidence type="ECO:0000313" key="6">
    <source>
        <dbReference type="EMBL" id="ARZ67177.1"/>
    </source>
</evidence>
<keyword evidence="2" id="KW-0547">Nucleotide-binding</keyword>
<dbReference type="AlphaFoldDB" id="A0A1Z2KYP7"/>
<accession>A0A1Z2KYP7</accession>
<dbReference type="Pfam" id="PF00005">
    <property type="entry name" value="ABC_tran"/>
    <property type="match status" value="1"/>
</dbReference>
<dbReference type="InterPro" id="IPR003439">
    <property type="entry name" value="ABC_transporter-like_ATP-bd"/>
</dbReference>
<dbReference type="PANTHER" id="PTHR42939">
    <property type="entry name" value="ABC TRANSPORTER ATP-BINDING PROTEIN ALBC-RELATED"/>
    <property type="match status" value="1"/>
</dbReference>